<dbReference type="InterPro" id="IPR036188">
    <property type="entry name" value="FAD/NAD-bd_sf"/>
</dbReference>
<dbReference type="PANTHER" id="PTHR43004">
    <property type="entry name" value="TRK SYSTEM POTASSIUM UPTAKE PROTEIN"/>
    <property type="match status" value="1"/>
</dbReference>
<evidence type="ECO:0000313" key="6">
    <source>
        <dbReference type="Proteomes" id="UP001180551"/>
    </source>
</evidence>
<dbReference type="RefSeq" id="WP_311626607.1">
    <property type="nucleotide sequence ID" value="NZ_JAVRFE010000047.1"/>
</dbReference>
<dbReference type="SUPFAM" id="SSF51905">
    <property type="entry name" value="FAD/NAD(P)-binding domain"/>
    <property type="match status" value="1"/>
</dbReference>
<keyword evidence="2" id="KW-0285">Flavoprotein</keyword>
<evidence type="ECO:0000259" key="4">
    <source>
        <dbReference type="Pfam" id="PF01494"/>
    </source>
</evidence>
<dbReference type="GO" id="GO:0004497">
    <property type="term" value="F:monooxygenase activity"/>
    <property type="evidence" value="ECO:0007669"/>
    <property type="project" value="UniProtKB-KW"/>
</dbReference>
<comment type="caution">
    <text evidence="5">The sequence shown here is derived from an EMBL/GenBank/DDBJ whole genome shotgun (WGS) entry which is preliminary data.</text>
</comment>
<proteinExistence type="predicted"/>
<dbReference type="InterPro" id="IPR050641">
    <property type="entry name" value="RIFMO-like"/>
</dbReference>
<dbReference type="Gene3D" id="3.50.50.60">
    <property type="entry name" value="FAD/NAD(P)-binding domain"/>
    <property type="match status" value="2"/>
</dbReference>
<dbReference type="Pfam" id="PF21274">
    <property type="entry name" value="Rng_hyd_C"/>
    <property type="match status" value="1"/>
</dbReference>
<sequence length="526" mass="55181">MDTDVDVLIVGAGPTGLLLANELGLAGVRTALAERLPHRSGQSKALNLQPRTAEVLDCRGWLEPVLDRSLALLPSGHFAGLPLHYGALDTAFPHQVGIPQARVEEFLEDHLAEYGVPVLRGRELTSFRQDADGVTATLRGPDGAECTARARFLVGADGGHSTVRRVLDVPFPGRDGRIGMAVADVELVADVDPGAELGTDVVPGSVVGLGTAEAGSGAPGEPWQLPDLSPDPAGVAFLVPLGDGVHRLILGGPEQQGVDRDAPVTADEVRTALARCPGPPRQLRAVRWASRFTDASRQAERYADGRVLLAGDAAHVHAPAGGQGLNLGMQDAFNLGWKLAATVRGWAPDGLLATYHTERHPVGARVLANTRAQMVLTLPDPDAVVVRDLMADLLTTPEANRRVAAMIAGTDIRYPMPGAPDHSLLGARAPGVRLPSGRGALLADAASAVAVAAADGWADRVDRIERFGRPNGSGRLRRSDCLGHGPAAAEGETLLVRPDGHVCWAGRNDDTDGLRSALARWFGAPH</sequence>
<dbReference type="InterPro" id="IPR002938">
    <property type="entry name" value="FAD-bd"/>
</dbReference>
<dbReference type="PANTHER" id="PTHR43004:SF19">
    <property type="entry name" value="BINDING MONOOXYGENASE, PUTATIVE (JCVI)-RELATED"/>
    <property type="match status" value="1"/>
</dbReference>
<evidence type="ECO:0000256" key="2">
    <source>
        <dbReference type="ARBA" id="ARBA00022630"/>
    </source>
</evidence>
<keyword evidence="5" id="KW-0560">Oxidoreductase</keyword>
<keyword evidence="5" id="KW-0503">Monooxygenase</keyword>
<organism evidence="5 6">
    <name type="scientific">Streptomyces mooreae</name>
    <dbReference type="NCBI Taxonomy" id="3075523"/>
    <lineage>
        <taxon>Bacteria</taxon>
        <taxon>Bacillati</taxon>
        <taxon>Actinomycetota</taxon>
        <taxon>Actinomycetes</taxon>
        <taxon>Kitasatosporales</taxon>
        <taxon>Streptomycetaceae</taxon>
        <taxon>Streptomyces</taxon>
    </lineage>
</organism>
<name>A0ABU2TF69_9ACTN</name>
<dbReference type="Gene3D" id="3.40.30.120">
    <property type="match status" value="1"/>
</dbReference>
<dbReference type="Proteomes" id="UP001180551">
    <property type="component" value="Unassembled WGS sequence"/>
</dbReference>
<gene>
    <name evidence="5" type="ORF">RM550_28410</name>
</gene>
<dbReference type="EMBL" id="JAVRFE010000047">
    <property type="protein sequence ID" value="MDT0459592.1"/>
    <property type="molecule type" value="Genomic_DNA"/>
</dbReference>
<protein>
    <submittedName>
        <fullName evidence="5">FAD-dependent monooxygenase</fullName>
    </submittedName>
</protein>
<comment type="cofactor">
    <cofactor evidence="1">
        <name>FAD</name>
        <dbReference type="ChEBI" id="CHEBI:57692"/>
    </cofactor>
</comment>
<keyword evidence="3" id="KW-0274">FAD</keyword>
<keyword evidence="6" id="KW-1185">Reference proteome</keyword>
<evidence type="ECO:0000313" key="5">
    <source>
        <dbReference type="EMBL" id="MDT0459592.1"/>
    </source>
</evidence>
<dbReference type="PRINTS" id="PR00420">
    <property type="entry name" value="RNGMNOXGNASE"/>
</dbReference>
<evidence type="ECO:0000256" key="3">
    <source>
        <dbReference type="ARBA" id="ARBA00022827"/>
    </source>
</evidence>
<feature type="domain" description="FAD-binding" evidence="4">
    <location>
        <begin position="4"/>
        <end position="369"/>
    </location>
</feature>
<evidence type="ECO:0000256" key="1">
    <source>
        <dbReference type="ARBA" id="ARBA00001974"/>
    </source>
</evidence>
<reference evidence="5" key="1">
    <citation type="submission" date="2024-05" db="EMBL/GenBank/DDBJ databases">
        <title>30 novel species of actinomycetes from the DSMZ collection.</title>
        <authorList>
            <person name="Nouioui I."/>
        </authorList>
    </citation>
    <scope>NUCLEOTIDE SEQUENCE</scope>
    <source>
        <strain evidence="5">DSM 41527</strain>
    </source>
</reference>
<accession>A0ABU2TF69</accession>
<dbReference type="Pfam" id="PF01494">
    <property type="entry name" value="FAD_binding_3"/>
    <property type="match status" value="1"/>
</dbReference>